<feature type="domain" description="SAP" evidence="8">
    <location>
        <begin position="40"/>
        <end position="74"/>
    </location>
</feature>
<dbReference type="InterPro" id="IPR003034">
    <property type="entry name" value="SAP_dom"/>
</dbReference>
<dbReference type="SUPFAM" id="SSF53098">
    <property type="entry name" value="Ribonuclease H-like"/>
    <property type="match status" value="1"/>
</dbReference>
<dbReference type="InterPro" id="IPR051274">
    <property type="entry name" value="3-5_Exoribonuclease"/>
</dbReference>
<dbReference type="Gene3D" id="3.30.420.10">
    <property type="entry name" value="Ribonuclease H-like superfamily/Ribonuclease H"/>
    <property type="match status" value="1"/>
</dbReference>
<dbReference type="InterPro" id="IPR012337">
    <property type="entry name" value="RNaseH-like_sf"/>
</dbReference>
<evidence type="ECO:0000256" key="4">
    <source>
        <dbReference type="ARBA" id="ARBA00022801"/>
    </source>
</evidence>
<evidence type="ECO:0000256" key="3">
    <source>
        <dbReference type="ARBA" id="ARBA00022722"/>
    </source>
</evidence>
<dbReference type="InterPro" id="IPR013520">
    <property type="entry name" value="Ribonucl_H"/>
</dbReference>
<dbReference type="InterPro" id="IPR047201">
    <property type="entry name" value="ERI-1_3'hExo-like"/>
</dbReference>
<dbReference type="CDD" id="cd06133">
    <property type="entry name" value="ERI-1_3'hExo_like"/>
    <property type="match status" value="1"/>
</dbReference>
<keyword evidence="10" id="KW-1185">Reference proteome</keyword>
<name>A0ABR3PVR6_9TREE</name>
<feature type="region of interest" description="Disordered" evidence="7">
    <location>
        <begin position="1"/>
        <end position="47"/>
    </location>
</feature>
<keyword evidence="5" id="KW-0269">Exonuclease</keyword>
<evidence type="ECO:0000259" key="8">
    <source>
        <dbReference type="PROSITE" id="PS50800"/>
    </source>
</evidence>
<protein>
    <recommendedName>
        <fullName evidence="8">SAP domain-containing protein</fullName>
    </recommendedName>
</protein>
<comment type="subcellular location">
    <subcellularLocation>
        <location evidence="1">Cytoplasm</location>
    </subcellularLocation>
</comment>
<dbReference type="PROSITE" id="PS50800">
    <property type="entry name" value="SAP"/>
    <property type="match status" value="1"/>
</dbReference>
<evidence type="ECO:0000256" key="2">
    <source>
        <dbReference type="ARBA" id="ARBA00022490"/>
    </source>
</evidence>
<dbReference type="PANTHER" id="PTHR23044">
    <property type="entry name" value="3'-5' EXONUCLEASE ERI1-RELATED"/>
    <property type="match status" value="1"/>
</dbReference>
<reference evidence="9 10" key="1">
    <citation type="submission" date="2023-08" db="EMBL/GenBank/DDBJ databases">
        <title>Annotated Genome Sequence of Vanrija albida AlHP1.</title>
        <authorList>
            <person name="Herzog R."/>
        </authorList>
    </citation>
    <scope>NUCLEOTIDE SEQUENCE [LARGE SCALE GENOMIC DNA]</scope>
    <source>
        <strain evidence="9 10">AlHP1</strain>
    </source>
</reference>
<dbReference type="SMART" id="SM00479">
    <property type="entry name" value="EXOIII"/>
    <property type="match status" value="1"/>
</dbReference>
<keyword evidence="6" id="KW-0943">RNA-mediated gene silencing</keyword>
<dbReference type="Pfam" id="PF00929">
    <property type="entry name" value="RNase_T"/>
    <property type="match status" value="1"/>
</dbReference>
<evidence type="ECO:0000313" key="9">
    <source>
        <dbReference type="EMBL" id="KAL1406442.1"/>
    </source>
</evidence>
<dbReference type="GeneID" id="95989184"/>
<proteinExistence type="predicted"/>
<dbReference type="PANTHER" id="PTHR23044:SF61">
    <property type="entry name" value="3'-5' EXORIBONUCLEASE 1-RELATED"/>
    <property type="match status" value="1"/>
</dbReference>
<keyword evidence="4" id="KW-0378">Hydrolase</keyword>
<dbReference type="InterPro" id="IPR036397">
    <property type="entry name" value="RNaseH_sf"/>
</dbReference>
<dbReference type="EMBL" id="JBBXJM010000006">
    <property type="protein sequence ID" value="KAL1406442.1"/>
    <property type="molecule type" value="Genomic_DNA"/>
</dbReference>
<gene>
    <name evidence="9" type="ORF">Q8F55_008141</name>
</gene>
<evidence type="ECO:0000256" key="1">
    <source>
        <dbReference type="ARBA" id="ARBA00004496"/>
    </source>
</evidence>
<keyword evidence="3" id="KW-0540">Nuclease</keyword>
<organism evidence="9 10">
    <name type="scientific">Vanrija albida</name>
    <dbReference type="NCBI Taxonomy" id="181172"/>
    <lineage>
        <taxon>Eukaryota</taxon>
        <taxon>Fungi</taxon>
        <taxon>Dikarya</taxon>
        <taxon>Basidiomycota</taxon>
        <taxon>Agaricomycotina</taxon>
        <taxon>Tremellomycetes</taxon>
        <taxon>Trichosporonales</taxon>
        <taxon>Trichosporonaceae</taxon>
        <taxon>Vanrija</taxon>
    </lineage>
</organism>
<evidence type="ECO:0000256" key="6">
    <source>
        <dbReference type="ARBA" id="ARBA00023158"/>
    </source>
</evidence>
<dbReference type="Proteomes" id="UP001565368">
    <property type="component" value="Unassembled WGS sequence"/>
</dbReference>
<keyword evidence="2" id="KW-0963">Cytoplasm</keyword>
<dbReference type="RefSeq" id="XP_069206386.1">
    <property type="nucleotide sequence ID" value="XM_069356545.1"/>
</dbReference>
<evidence type="ECO:0000256" key="5">
    <source>
        <dbReference type="ARBA" id="ARBA00022839"/>
    </source>
</evidence>
<sequence length="435" mass="45863">MTTTAATTTDEVPSDPPQPATAAAAAAPDPEPAPALERPRKKATASEMRASLELLGLDTRGKRETLWKRLFAAFTRAKEDSDAAAAAAAAESAHAAPPKQPYGSFLCFDVEATCEAGKNFDYPNEIIEFPVVLLRWEPRDDGARSCLVTVDTFHTYVRPTWRPVLSDFCSSLTGIGQEVIDAAPTFPEVLARLEAWLDGHGLRDGDALADAVWVTDGPWDLRDFIPKQLHITPTSPPRYPAYLLGPYLNIKAGVHAVLSEAARREAEGPVGRHTLPRLTTAMRRPPQAAGGPNFYLTIPGQLAALGLGVFAGRQHSGIDDATNIARILAELAARHVVLEPNARLPPARAAKTWPWMGGPGEVVWASPAAPVLGAAASAAKAAKPSEDATLADTGAEANGTLAPAADRTADIAGLMDSLSLGAKPATDADGPKPNL</sequence>
<comment type="caution">
    <text evidence="9">The sequence shown here is derived from an EMBL/GenBank/DDBJ whole genome shotgun (WGS) entry which is preliminary data.</text>
</comment>
<evidence type="ECO:0000256" key="7">
    <source>
        <dbReference type="SAM" id="MobiDB-lite"/>
    </source>
</evidence>
<evidence type="ECO:0000313" key="10">
    <source>
        <dbReference type="Proteomes" id="UP001565368"/>
    </source>
</evidence>
<accession>A0ABR3PVR6</accession>